<name>A0A1B8SCN4_9MYCO</name>
<evidence type="ECO:0008006" key="3">
    <source>
        <dbReference type="Google" id="ProtNLM"/>
    </source>
</evidence>
<gene>
    <name evidence="1" type="ORF">ACT18_17210</name>
</gene>
<dbReference type="STRING" id="354243.BST28_22440"/>
<accession>A0A1B8SCN4</accession>
<proteinExistence type="predicted"/>
<keyword evidence="2" id="KW-1185">Reference proteome</keyword>
<dbReference type="Proteomes" id="UP000092668">
    <property type="component" value="Unassembled WGS sequence"/>
</dbReference>
<organism evidence="1 2">
    <name type="scientific">Mycolicibacter kumamotonensis</name>
    <dbReference type="NCBI Taxonomy" id="354243"/>
    <lineage>
        <taxon>Bacteria</taxon>
        <taxon>Bacillati</taxon>
        <taxon>Actinomycetota</taxon>
        <taxon>Actinomycetes</taxon>
        <taxon>Mycobacteriales</taxon>
        <taxon>Mycobacteriaceae</taxon>
        <taxon>Mycolicibacter</taxon>
    </lineage>
</organism>
<evidence type="ECO:0000313" key="1">
    <source>
        <dbReference type="EMBL" id="OBY30484.1"/>
    </source>
</evidence>
<protein>
    <recommendedName>
        <fullName evidence="3">PE-PGRS family protein</fullName>
    </recommendedName>
</protein>
<sequence>MLTAPRAAADLDWWFDLFGSLDAPTTVVDSTQDWGDLSAWLDSIAWADPTSWAINTAPEAALGTALDGGWFEQYVYAPIHGAIDDWINSPEGIQVADWVNTWSGQFLIGDGAAGTAEHPDGGDGGLLFGDGGDGYYGGNGGNAGWLIGNGGNAGGPGPSTEISAVEYLAPINGTPGQAGNAAFLFGNGGNGGDGTDGIGGGNGGA</sequence>
<dbReference type="AlphaFoldDB" id="A0A1B8SCN4"/>
<feature type="non-terminal residue" evidence="1">
    <location>
        <position position="205"/>
    </location>
</feature>
<reference evidence="1 2" key="1">
    <citation type="submission" date="2015-06" db="EMBL/GenBank/DDBJ databases">
        <title>Genome sequence of Mycobacterium kumamotonense strain Roo.</title>
        <authorList>
            <person name="Greninger A.L."/>
            <person name="Cunningham G."/>
            <person name="Miller S."/>
        </authorList>
    </citation>
    <scope>NUCLEOTIDE SEQUENCE [LARGE SCALE GENOMIC DNA]</scope>
    <source>
        <strain evidence="1 2">Roo</strain>
    </source>
</reference>
<dbReference type="EMBL" id="LFOE01000030">
    <property type="protein sequence ID" value="OBY30484.1"/>
    <property type="molecule type" value="Genomic_DNA"/>
</dbReference>
<comment type="caution">
    <text evidence="1">The sequence shown here is derived from an EMBL/GenBank/DDBJ whole genome shotgun (WGS) entry which is preliminary data.</text>
</comment>
<evidence type="ECO:0000313" key="2">
    <source>
        <dbReference type="Proteomes" id="UP000092668"/>
    </source>
</evidence>
<dbReference type="PATRIC" id="fig|354243.3.peg.3560"/>